<dbReference type="PANTHER" id="PTHR42794:SF2">
    <property type="entry name" value="ABC TRANSPORTER ATP-BINDING PROTEIN"/>
    <property type="match status" value="1"/>
</dbReference>
<keyword evidence="5" id="KW-1185">Reference proteome</keyword>
<evidence type="ECO:0000259" key="3">
    <source>
        <dbReference type="PROSITE" id="PS50893"/>
    </source>
</evidence>
<dbReference type="SMART" id="SM00382">
    <property type="entry name" value="AAA"/>
    <property type="match status" value="1"/>
</dbReference>
<sequence>MPSPVLQVKDLNLQLAQRQILRHINFSLSKGRMLGVVGPNGAGKSSLLKLLHGELLPTSGQIWLKNRPLQAHTRRELAQQVAVVVQSPVPVFSLTTEQLLMMGLVPHKRWLDPTTSEDRQHIEQALLKTGLISLRAKTLDSLSGGELQRAFIARALVQNARVLLLDEPTNHLDVHYQHQILNLIKQLGLTIVCCLHDLNLAASYCDDILLLNEGQVCGLGPADQVLQPDLLSAVFRQPCRLIQQPGLTRPIIHFYPAEHGAMHAD</sequence>
<evidence type="ECO:0000313" key="4">
    <source>
        <dbReference type="EMBL" id="MDP4537381.1"/>
    </source>
</evidence>
<dbReference type="PROSITE" id="PS00211">
    <property type="entry name" value="ABC_TRANSPORTER_1"/>
    <property type="match status" value="1"/>
</dbReference>
<name>A0ABT9H233_9GAMM</name>
<dbReference type="InterPro" id="IPR003439">
    <property type="entry name" value="ABC_transporter-like_ATP-bd"/>
</dbReference>
<gene>
    <name evidence="4" type="ORF">Q3O60_14405</name>
</gene>
<dbReference type="SUPFAM" id="SSF52540">
    <property type="entry name" value="P-loop containing nucleoside triphosphate hydrolases"/>
    <property type="match status" value="1"/>
</dbReference>
<accession>A0ABT9H233</accession>
<dbReference type="PROSITE" id="PS50893">
    <property type="entry name" value="ABC_TRANSPORTER_2"/>
    <property type="match status" value="1"/>
</dbReference>
<feature type="domain" description="ABC transporter" evidence="3">
    <location>
        <begin position="6"/>
        <end position="238"/>
    </location>
</feature>
<dbReference type="InterPro" id="IPR027417">
    <property type="entry name" value="P-loop_NTPase"/>
</dbReference>
<dbReference type="Pfam" id="PF00005">
    <property type="entry name" value="ABC_tran"/>
    <property type="match status" value="1"/>
</dbReference>
<dbReference type="GO" id="GO:0005524">
    <property type="term" value="F:ATP binding"/>
    <property type="evidence" value="ECO:0007669"/>
    <property type="project" value="UniProtKB-KW"/>
</dbReference>
<dbReference type="PANTHER" id="PTHR42794">
    <property type="entry name" value="HEMIN IMPORT ATP-BINDING PROTEIN HMUV"/>
    <property type="match status" value="1"/>
</dbReference>
<dbReference type="EMBL" id="JAUZVZ010000024">
    <property type="protein sequence ID" value="MDP4537381.1"/>
    <property type="molecule type" value="Genomic_DNA"/>
</dbReference>
<evidence type="ECO:0000256" key="2">
    <source>
        <dbReference type="ARBA" id="ARBA00022840"/>
    </source>
</evidence>
<protein>
    <submittedName>
        <fullName evidence="4">ABC transporter ATP-binding protein</fullName>
    </submittedName>
</protein>
<dbReference type="Gene3D" id="3.40.50.300">
    <property type="entry name" value="P-loop containing nucleotide triphosphate hydrolases"/>
    <property type="match status" value="1"/>
</dbReference>
<comment type="caution">
    <text evidence="4">The sequence shown here is derived from an EMBL/GenBank/DDBJ whole genome shotgun (WGS) entry which is preliminary data.</text>
</comment>
<evidence type="ECO:0000256" key="1">
    <source>
        <dbReference type="ARBA" id="ARBA00022741"/>
    </source>
</evidence>
<proteinExistence type="predicted"/>
<dbReference type="InterPro" id="IPR003593">
    <property type="entry name" value="AAA+_ATPase"/>
</dbReference>
<keyword evidence="2 4" id="KW-0067">ATP-binding</keyword>
<dbReference type="CDD" id="cd03214">
    <property type="entry name" value="ABC_Iron-Siderophores_B12_Hemin"/>
    <property type="match status" value="1"/>
</dbReference>
<keyword evidence="1" id="KW-0547">Nucleotide-binding</keyword>
<reference evidence="4 5" key="1">
    <citation type="submission" date="2023-08" db="EMBL/GenBank/DDBJ databases">
        <authorList>
            <person name="Joshi A."/>
            <person name="Thite S."/>
        </authorList>
    </citation>
    <scope>NUCLEOTIDE SEQUENCE [LARGE SCALE GENOMIC DNA]</scope>
    <source>
        <strain evidence="4 5">AC40</strain>
    </source>
</reference>
<dbReference type="InterPro" id="IPR017871">
    <property type="entry name" value="ABC_transporter-like_CS"/>
</dbReference>
<organism evidence="4 5">
    <name type="scientific">Alkalimonas collagenimarina</name>
    <dbReference type="NCBI Taxonomy" id="400390"/>
    <lineage>
        <taxon>Bacteria</taxon>
        <taxon>Pseudomonadati</taxon>
        <taxon>Pseudomonadota</taxon>
        <taxon>Gammaproteobacteria</taxon>
        <taxon>Alkalimonas</taxon>
    </lineage>
</organism>
<dbReference type="Proteomes" id="UP001231616">
    <property type="component" value="Unassembled WGS sequence"/>
</dbReference>
<evidence type="ECO:0000313" key="5">
    <source>
        <dbReference type="Proteomes" id="UP001231616"/>
    </source>
</evidence>
<dbReference type="RefSeq" id="WP_305894643.1">
    <property type="nucleotide sequence ID" value="NZ_JAUZVZ010000024.1"/>
</dbReference>